<evidence type="ECO:0000256" key="1">
    <source>
        <dbReference type="SAM" id="MobiDB-lite"/>
    </source>
</evidence>
<reference evidence="2" key="2">
    <citation type="submission" date="2021-12" db="EMBL/GenBank/DDBJ databases">
        <title>Resequencing data analysis of finger millet.</title>
        <authorList>
            <person name="Hatakeyama M."/>
            <person name="Aluri S."/>
            <person name="Balachadran M.T."/>
            <person name="Sivarajan S.R."/>
            <person name="Poveda L."/>
            <person name="Shimizu-Inatsugi R."/>
            <person name="Schlapbach R."/>
            <person name="Sreeman S.M."/>
            <person name="Shimizu K.K."/>
        </authorList>
    </citation>
    <scope>NUCLEOTIDE SEQUENCE</scope>
</reference>
<accession>A0AAV5EBS6</accession>
<reference evidence="2" key="1">
    <citation type="journal article" date="2018" name="DNA Res.">
        <title>Multiple hybrid de novo genome assembly of finger millet, an orphan allotetraploid crop.</title>
        <authorList>
            <person name="Hatakeyama M."/>
            <person name="Aluri S."/>
            <person name="Balachadran M.T."/>
            <person name="Sivarajan S.R."/>
            <person name="Patrignani A."/>
            <person name="Gruter S."/>
            <person name="Poveda L."/>
            <person name="Shimizu-Inatsugi R."/>
            <person name="Baeten J."/>
            <person name="Francoijs K.J."/>
            <person name="Nataraja K.N."/>
            <person name="Reddy Y.A.N."/>
            <person name="Phadnis S."/>
            <person name="Ravikumar R.L."/>
            <person name="Schlapbach R."/>
            <person name="Sreeman S.M."/>
            <person name="Shimizu K.K."/>
        </authorList>
    </citation>
    <scope>NUCLEOTIDE SEQUENCE</scope>
</reference>
<feature type="compositionally biased region" description="Basic and acidic residues" evidence="1">
    <location>
        <begin position="192"/>
        <end position="218"/>
    </location>
</feature>
<dbReference type="Proteomes" id="UP001054889">
    <property type="component" value="Unassembled WGS sequence"/>
</dbReference>
<protein>
    <submittedName>
        <fullName evidence="2">Uncharacterized protein</fullName>
    </submittedName>
</protein>
<dbReference type="AlphaFoldDB" id="A0AAV5EBS6"/>
<proteinExistence type="predicted"/>
<gene>
    <name evidence="2" type="primary">gb07313</name>
    <name evidence="2" type="ORF">PR202_gb07313</name>
</gene>
<evidence type="ECO:0000313" key="2">
    <source>
        <dbReference type="EMBL" id="GJN19992.1"/>
    </source>
</evidence>
<dbReference type="EMBL" id="BQKI01000074">
    <property type="protein sequence ID" value="GJN19992.1"/>
    <property type="molecule type" value="Genomic_DNA"/>
</dbReference>
<comment type="caution">
    <text evidence="2">The sequence shown here is derived from an EMBL/GenBank/DDBJ whole genome shotgun (WGS) entry which is preliminary data.</text>
</comment>
<organism evidence="2 3">
    <name type="scientific">Eleusine coracana subsp. coracana</name>
    <dbReference type="NCBI Taxonomy" id="191504"/>
    <lineage>
        <taxon>Eukaryota</taxon>
        <taxon>Viridiplantae</taxon>
        <taxon>Streptophyta</taxon>
        <taxon>Embryophyta</taxon>
        <taxon>Tracheophyta</taxon>
        <taxon>Spermatophyta</taxon>
        <taxon>Magnoliopsida</taxon>
        <taxon>Liliopsida</taxon>
        <taxon>Poales</taxon>
        <taxon>Poaceae</taxon>
        <taxon>PACMAD clade</taxon>
        <taxon>Chloridoideae</taxon>
        <taxon>Cynodonteae</taxon>
        <taxon>Eleusininae</taxon>
        <taxon>Eleusine</taxon>
    </lineage>
</organism>
<feature type="region of interest" description="Disordered" evidence="1">
    <location>
        <begin position="132"/>
        <end position="225"/>
    </location>
</feature>
<feature type="compositionally biased region" description="Basic and acidic residues" evidence="1">
    <location>
        <begin position="154"/>
        <end position="166"/>
    </location>
</feature>
<sequence length="225" mass="23760">MSAFLGCARNQISAFRTSREGFLAVEDGVAHGGVGVAVAPVLARRRAGDAARGRRAGVVVAVPASALPPPGRGASDRALRHSGARKRRYLSSSLLVAISVLVLERREPLHDAEAGVLCAEWKNAGDEAEVEMPAMPLGSSPGRRRSSTAPARSGRPESLSDVHRMENSSAGSMSMKDAVELLNDSPRTTSRCSKDGATRALDRSHPPPREKLSLRDGDGEAFSMV</sequence>
<name>A0AAV5EBS6_ELECO</name>
<keyword evidence="3" id="KW-1185">Reference proteome</keyword>
<evidence type="ECO:0000313" key="3">
    <source>
        <dbReference type="Proteomes" id="UP001054889"/>
    </source>
</evidence>